<evidence type="ECO:0000313" key="2">
    <source>
        <dbReference type="Proteomes" id="UP000308978"/>
    </source>
</evidence>
<protein>
    <submittedName>
        <fullName evidence="1">Tyrosine-protein phosphatase</fullName>
    </submittedName>
</protein>
<evidence type="ECO:0000313" key="1">
    <source>
        <dbReference type="EMBL" id="THG39005.1"/>
    </source>
</evidence>
<comment type="caution">
    <text evidence="1">The sequence shown here is derived from an EMBL/GenBank/DDBJ whole genome shotgun (WGS) entry which is preliminary data.</text>
</comment>
<dbReference type="InterPro" id="IPR026893">
    <property type="entry name" value="Tyr/Ser_Pase_IphP-type"/>
</dbReference>
<proteinExistence type="predicted"/>
<name>A0A4S4G843_9ACTN</name>
<dbReference type="InterPro" id="IPR029021">
    <property type="entry name" value="Prot-tyrosine_phosphatase-like"/>
</dbReference>
<dbReference type="Gene3D" id="3.90.190.10">
    <property type="entry name" value="Protein tyrosine phosphatase superfamily"/>
    <property type="match status" value="1"/>
</dbReference>
<dbReference type="SUPFAM" id="SSF52799">
    <property type="entry name" value="(Phosphotyrosine protein) phosphatases II"/>
    <property type="match status" value="1"/>
</dbReference>
<accession>A0A4S4G843</accession>
<organism evidence="1 2">
    <name type="scientific">Adlercreutzia caecimuris</name>
    <dbReference type="NCBI Taxonomy" id="671266"/>
    <lineage>
        <taxon>Bacteria</taxon>
        <taxon>Bacillati</taxon>
        <taxon>Actinomycetota</taxon>
        <taxon>Coriobacteriia</taxon>
        <taxon>Eggerthellales</taxon>
        <taxon>Eggerthellaceae</taxon>
        <taxon>Adlercreutzia</taxon>
    </lineage>
</organism>
<gene>
    <name evidence="1" type="ORF">E5986_01580</name>
</gene>
<dbReference type="RefSeq" id="WP_136432734.1">
    <property type="nucleotide sequence ID" value="NZ_SSTJ01000001.1"/>
</dbReference>
<dbReference type="AlphaFoldDB" id="A0A4S4G843"/>
<dbReference type="Proteomes" id="UP000308978">
    <property type="component" value="Unassembled WGS sequence"/>
</dbReference>
<dbReference type="EMBL" id="SSTJ01000001">
    <property type="protein sequence ID" value="THG39005.1"/>
    <property type="molecule type" value="Genomic_DNA"/>
</dbReference>
<dbReference type="Pfam" id="PF13350">
    <property type="entry name" value="Y_phosphatase3"/>
    <property type="match status" value="1"/>
</dbReference>
<sequence length="285" mass="30758">MAQTQMPAKIELPGAIPGFSEFGHIPFEGLRNTRDLGGLPAADGRRVKPALLLRSGALHKATESDLARLLADYHLEGVVDFRTELERDKEPDPRERMEGVVFYDFPALSGETIGITHGASLAQDVKALEAVSAQPHEAVRKMYPQILLGEAGRAAYRGLLDVLLESDGGAVLWHCTEGKDRAGLGAVVVERALGVSEADVRADYLATNLFARNRAEGALDALAAKLPALRGIDADMDAFFYAYADYYDAAMAAVADAFGTFDAYLTEALDFGPEKQAALREKYLA</sequence>
<dbReference type="GO" id="GO:0004721">
    <property type="term" value="F:phosphoprotein phosphatase activity"/>
    <property type="evidence" value="ECO:0007669"/>
    <property type="project" value="InterPro"/>
</dbReference>
<reference evidence="1 2" key="1">
    <citation type="submission" date="2019-04" db="EMBL/GenBank/DDBJ databases">
        <title>Microbes associate with the intestines of laboratory mice.</title>
        <authorList>
            <person name="Navarre W."/>
            <person name="Wong E."/>
            <person name="Huang K.C."/>
            <person name="Tropini C."/>
            <person name="Ng K."/>
            <person name="Yu B."/>
        </authorList>
    </citation>
    <scope>NUCLEOTIDE SEQUENCE [LARGE SCALE GENOMIC DNA]</scope>
    <source>
        <strain evidence="1 2">NM80_B27</strain>
    </source>
</reference>